<dbReference type="CDD" id="cd16936">
    <property type="entry name" value="HATPase_RsbW-like"/>
    <property type="match status" value="1"/>
</dbReference>
<dbReference type="InterPro" id="IPR001932">
    <property type="entry name" value="PPM-type_phosphatase-like_dom"/>
</dbReference>
<dbReference type="InterPro" id="IPR036890">
    <property type="entry name" value="HATPase_C_sf"/>
</dbReference>
<dbReference type="GO" id="GO:0005524">
    <property type="term" value="F:ATP binding"/>
    <property type="evidence" value="ECO:0007669"/>
    <property type="project" value="UniProtKB-KW"/>
</dbReference>
<keyword evidence="11" id="KW-0464">Manganese</keyword>
<feature type="compositionally biased region" description="Low complexity" evidence="16">
    <location>
        <begin position="323"/>
        <end position="339"/>
    </location>
</feature>
<evidence type="ECO:0000256" key="7">
    <source>
        <dbReference type="ARBA" id="ARBA00022801"/>
    </source>
</evidence>
<evidence type="ECO:0000256" key="4">
    <source>
        <dbReference type="ARBA" id="ARBA00022723"/>
    </source>
</evidence>
<accession>A0AA90H4L6</accession>
<feature type="domain" description="PAS" evidence="17">
    <location>
        <begin position="71"/>
        <end position="102"/>
    </location>
</feature>
<keyword evidence="8" id="KW-0067">ATP-binding</keyword>
<comment type="caution">
    <text evidence="18">The sequence shown here is derived from an EMBL/GenBank/DDBJ whole genome shotgun (WGS) entry which is preliminary data.</text>
</comment>
<dbReference type="GO" id="GO:0046872">
    <property type="term" value="F:metal ion binding"/>
    <property type="evidence" value="ECO:0007669"/>
    <property type="project" value="UniProtKB-KW"/>
</dbReference>
<dbReference type="Gene3D" id="3.30.450.20">
    <property type="entry name" value="PAS domain"/>
    <property type="match status" value="1"/>
</dbReference>
<evidence type="ECO:0000256" key="15">
    <source>
        <dbReference type="ARBA" id="ARBA00081350"/>
    </source>
</evidence>
<feature type="compositionally biased region" description="Pro residues" evidence="16">
    <location>
        <begin position="313"/>
        <end position="322"/>
    </location>
</feature>
<evidence type="ECO:0000256" key="2">
    <source>
        <dbReference type="ARBA" id="ARBA00022553"/>
    </source>
</evidence>
<comment type="catalytic activity">
    <reaction evidence="12">
        <text>O-phospho-L-seryl-[protein] + H2O = L-seryl-[protein] + phosphate</text>
        <dbReference type="Rhea" id="RHEA:20629"/>
        <dbReference type="Rhea" id="RHEA-COMP:9863"/>
        <dbReference type="Rhea" id="RHEA-COMP:11604"/>
        <dbReference type="ChEBI" id="CHEBI:15377"/>
        <dbReference type="ChEBI" id="CHEBI:29999"/>
        <dbReference type="ChEBI" id="CHEBI:43474"/>
        <dbReference type="ChEBI" id="CHEBI:83421"/>
        <dbReference type="EC" id="3.1.3.16"/>
    </reaction>
</comment>
<dbReference type="InterPro" id="IPR003594">
    <property type="entry name" value="HATPase_dom"/>
</dbReference>
<dbReference type="PANTHER" id="PTHR43156">
    <property type="entry name" value="STAGE II SPORULATION PROTEIN E-RELATED"/>
    <property type="match status" value="1"/>
</dbReference>
<keyword evidence="7" id="KW-0378">Hydrolase</keyword>
<evidence type="ECO:0000256" key="5">
    <source>
        <dbReference type="ARBA" id="ARBA00022741"/>
    </source>
</evidence>
<feature type="compositionally biased region" description="Low complexity" evidence="16">
    <location>
        <begin position="360"/>
        <end position="390"/>
    </location>
</feature>
<dbReference type="Pfam" id="PF07228">
    <property type="entry name" value="SpoIIE"/>
    <property type="match status" value="1"/>
</dbReference>
<gene>
    <name evidence="18" type="ORF">POF50_014800</name>
</gene>
<protein>
    <recommendedName>
        <fullName evidence="1">protein-serine/threonine phosphatase</fullName>
        <ecNumber evidence="1">3.1.3.16</ecNumber>
    </recommendedName>
    <alternativeName>
        <fullName evidence="15">Protein-serine/threonine phosphatase</fullName>
    </alternativeName>
    <alternativeName>
        <fullName evidence="14">Serine/threonine-protein kinase</fullName>
    </alternativeName>
</protein>
<proteinExistence type="predicted"/>
<evidence type="ECO:0000259" key="17">
    <source>
        <dbReference type="PROSITE" id="PS50112"/>
    </source>
</evidence>
<keyword evidence="3" id="KW-0808">Transferase</keyword>
<dbReference type="FunFam" id="3.60.40.10:FF:000005">
    <property type="entry name" value="Serine/threonine protein phosphatase"/>
    <property type="match status" value="1"/>
</dbReference>
<evidence type="ECO:0000256" key="16">
    <source>
        <dbReference type="SAM" id="MobiDB-lite"/>
    </source>
</evidence>
<name>A0AA90H4L6_9ACTN</name>
<keyword evidence="2" id="KW-0597">Phosphoprotein</keyword>
<evidence type="ECO:0000313" key="18">
    <source>
        <dbReference type="EMBL" id="MDI5970594.1"/>
    </source>
</evidence>
<dbReference type="InterPro" id="IPR035965">
    <property type="entry name" value="PAS-like_dom_sf"/>
</dbReference>
<dbReference type="FunFam" id="3.30.565.10:FF:000028">
    <property type="entry name" value="PAS sensor protein"/>
    <property type="match status" value="1"/>
</dbReference>
<dbReference type="GO" id="GO:0004722">
    <property type="term" value="F:protein serine/threonine phosphatase activity"/>
    <property type="evidence" value="ECO:0007669"/>
    <property type="project" value="UniProtKB-EC"/>
</dbReference>
<keyword evidence="5" id="KW-0547">Nucleotide-binding</keyword>
<dbReference type="Gene3D" id="3.30.565.10">
    <property type="entry name" value="Histidine kinase-like ATPase, C-terminal domain"/>
    <property type="match status" value="1"/>
</dbReference>
<dbReference type="InterPro" id="IPR029016">
    <property type="entry name" value="GAF-like_dom_sf"/>
</dbReference>
<evidence type="ECO:0000256" key="8">
    <source>
        <dbReference type="ARBA" id="ARBA00022840"/>
    </source>
</evidence>
<reference evidence="18" key="1">
    <citation type="submission" date="2023-05" db="EMBL/GenBank/DDBJ databases">
        <title>Streptantibioticus silvisoli sp. nov., acidotolerant actinomycetes 1 from pine litter.</title>
        <authorList>
            <person name="Swiecimska M."/>
            <person name="Golinska P."/>
            <person name="Sangal V."/>
            <person name="Wachnowicz B."/>
            <person name="Goodfellow M."/>
        </authorList>
    </citation>
    <scope>NUCLEOTIDE SEQUENCE</scope>
    <source>
        <strain evidence="18">SL13</strain>
    </source>
</reference>
<evidence type="ECO:0000256" key="12">
    <source>
        <dbReference type="ARBA" id="ARBA00047761"/>
    </source>
</evidence>
<dbReference type="Gene3D" id="3.30.450.40">
    <property type="match status" value="1"/>
</dbReference>
<dbReference type="Gene3D" id="3.60.40.10">
    <property type="entry name" value="PPM-type phosphatase domain"/>
    <property type="match status" value="1"/>
</dbReference>
<dbReference type="PROSITE" id="PS50112">
    <property type="entry name" value="PAS"/>
    <property type="match status" value="1"/>
</dbReference>
<dbReference type="GO" id="GO:0016301">
    <property type="term" value="F:kinase activity"/>
    <property type="evidence" value="ECO:0007669"/>
    <property type="project" value="UniProtKB-KW"/>
</dbReference>
<evidence type="ECO:0000256" key="10">
    <source>
        <dbReference type="ARBA" id="ARBA00022912"/>
    </source>
</evidence>
<evidence type="ECO:0000256" key="9">
    <source>
        <dbReference type="ARBA" id="ARBA00022842"/>
    </source>
</evidence>
<keyword evidence="6" id="KW-0418">Kinase</keyword>
<evidence type="ECO:0000256" key="14">
    <source>
        <dbReference type="ARBA" id="ARBA00075117"/>
    </source>
</evidence>
<evidence type="ECO:0000256" key="11">
    <source>
        <dbReference type="ARBA" id="ARBA00023211"/>
    </source>
</evidence>
<dbReference type="Pfam" id="PF13581">
    <property type="entry name" value="HATPase_c_2"/>
    <property type="match status" value="1"/>
</dbReference>
<evidence type="ECO:0000256" key="1">
    <source>
        <dbReference type="ARBA" id="ARBA00013081"/>
    </source>
</evidence>
<dbReference type="SUPFAM" id="SSF55781">
    <property type="entry name" value="GAF domain-like"/>
    <property type="match status" value="1"/>
</dbReference>
<dbReference type="EC" id="3.1.3.16" evidence="1"/>
<evidence type="ECO:0000256" key="13">
    <source>
        <dbReference type="ARBA" id="ARBA00056274"/>
    </source>
</evidence>
<evidence type="ECO:0000256" key="6">
    <source>
        <dbReference type="ARBA" id="ARBA00022777"/>
    </source>
</evidence>
<dbReference type="SMART" id="SM00331">
    <property type="entry name" value="PP2C_SIG"/>
    <property type="match status" value="1"/>
</dbReference>
<dbReference type="InterPro" id="IPR052016">
    <property type="entry name" value="Bact_Sigma-Reg"/>
</dbReference>
<comment type="function">
    <text evidence="13">Primarily acts as an independent SigF regulator that is sensitive to the osmosensory signal, mediating the cross talk of PknD with the SigF regulon. Possesses both phosphatase and kinase activities. The kinase domain functions as a classic anti-sigma factor-like kinase to phosphorylate the anti-anti-sigma factor domain at the canonical regulatory site, and the phosphatase domain antagonizes this activity.</text>
</comment>
<sequence>MTQLPAPAEPASGGGPASPGAVTAVAAAPPLPVGTLAKLSLKAPAPPTAPVRWPKPASAPTGIAALLRLAVVSVDTEGRVAHWNRGAEELFGHRWEAVFGHSATGLLSTPTPGRDGRQNDVFGLLDGLTVASWAGEFPITGRDDMHRQVMLWSYRIDESPGRGLLVLAANATSLRSGALRIAIGDRMLPYALVGAAGPDGIRVLPRLGPPADPQTPVAARLPGADRINHVLAERLRTVLPRVGRGRLEQLMRLVRRLGYPAVEVEGAAPLPVLPYEAFEPYGPAEPVSGATTAPRPEPVLPVAVPRQELPPGTDQPPTPPENATPGTPGTFGTPDAGTANAPGAEAPGTPHTPGPEAPGHPADAQQTAPDAAPHTAQATAPHTAQATAPDSTQDAPADSGTAQEVLTGTVTGSGEEGAACAAPGSVPVPPGGIGPAARSGYAGSEAGEPDYAEYASHSSAVPGHLVNQQLDLLRETGTRVGTTLSLETTAAELCRVAVPRFADFATVLIVDDVFSGAAADALFDGGGLTGTPVPGDGLAPGSGLTVGAGVTNGNGLVPGNGGRPARLTVRRLAVANRLPNSPWDRVLPEGELFTLAAGRSPGLTEPLLLPTVDAALADDLAADLGVPGLGQLLPGRSLLITPLTARGLVLGRMCFVREPLRRPFTTKDVATAVEVAARGALHLDNARLHQFEARAATTLQRSMLPAAPPPMPGVRVAHHYRPGDRQAQVGGDWFDAIQLPGGRVALIVGDVMGHGLLSAAVMGQFRTAVQTMAALDLPPAQLLRHLDNLAHKLGPDHLATCVYAVYDPIHRTLTLANAGHIPPVLARPDGRSELLRIPEGAPIGVGGIPFETVEIEVPDGSWLVLCTDGLVEVRGQGIDAGLAALCANVIEPEHTPEDVCGQILSRVHYEERTDDVALLVARFDGIDRRDVAEWRLDISDAEVRVARAHTRRQLAEWGLEQLTDLAELLVSELVTNALRVASQEVTLRLMRVGALLVEVSDDDHNLPQLRRADQDDEHGRGLALVSNLSRRWGTSRQAVGKVVWFELPLPKG</sequence>
<dbReference type="InterPro" id="IPR036457">
    <property type="entry name" value="PPM-type-like_dom_sf"/>
</dbReference>
<dbReference type="AlphaFoldDB" id="A0AA90H4L6"/>
<dbReference type="SUPFAM" id="SSF55785">
    <property type="entry name" value="PYP-like sensor domain (PAS domain)"/>
    <property type="match status" value="1"/>
</dbReference>
<keyword evidence="4" id="KW-0479">Metal-binding</keyword>
<keyword evidence="9" id="KW-0460">Magnesium</keyword>
<dbReference type="SUPFAM" id="SSF55874">
    <property type="entry name" value="ATPase domain of HSP90 chaperone/DNA topoisomerase II/histidine kinase"/>
    <property type="match status" value="1"/>
</dbReference>
<dbReference type="PANTHER" id="PTHR43156:SF2">
    <property type="entry name" value="STAGE II SPORULATION PROTEIN E"/>
    <property type="match status" value="1"/>
</dbReference>
<dbReference type="RefSeq" id="WP_282698740.1">
    <property type="nucleotide sequence ID" value="NZ_JABXJJ020000016.1"/>
</dbReference>
<dbReference type="InterPro" id="IPR000014">
    <property type="entry name" value="PAS"/>
</dbReference>
<dbReference type="EMBL" id="JABXJJ020000016">
    <property type="protein sequence ID" value="MDI5970594.1"/>
    <property type="molecule type" value="Genomic_DNA"/>
</dbReference>
<evidence type="ECO:0000256" key="3">
    <source>
        <dbReference type="ARBA" id="ARBA00022679"/>
    </source>
</evidence>
<organism evidence="18">
    <name type="scientific">Streptantibioticus silvisoli</name>
    <dbReference type="NCBI Taxonomy" id="2705255"/>
    <lineage>
        <taxon>Bacteria</taxon>
        <taxon>Bacillati</taxon>
        <taxon>Actinomycetota</taxon>
        <taxon>Actinomycetes</taxon>
        <taxon>Kitasatosporales</taxon>
        <taxon>Streptomycetaceae</taxon>
        <taxon>Streptantibioticus</taxon>
    </lineage>
</organism>
<feature type="region of interest" description="Disordered" evidence="16">
    <location>
        <begin position="303"/>
        <end position="400"/>
    </location>
</feature>
<dbReference type="SUPFAM" id="SSF81606">
    <property type="entry name" value="PP2C-like"/>
    <property type="match status" value="1"/>
</dbReference>
<keyword evidence="10" id="KW-0904">Protein phosphatase</keyword>